<dbReference type="InterPro" id="IPR036291">
    <property type="entry name" value="NAD(P)-bd_dom_sf"/>
</dbReference>
<evidence type="ECO:0000313" key="4">
    <source>
        <dbReference type="EMBL" id="EKJ67431.1"/>
    </source>
</evidence>
<proteinExistence type="inferred from homology"/>
<dbReference type="eggNOG" id="ENOG502SKP9">
    <property type="taxonomic scope" value="Eukaryota"/>
</dbReference>
<dbReference type="Gene3D" id="3.40.50.720">
    <property type="entry name" value="NAD(P)-binding Rossmann-like Domain"/>
    <property type="match status" value="1"/>
</dbReference>
<dbReference type="EMBL" id="AFNW01000636">
    <property type="protein sequence ID" value="EKJ67431.1"/>
    <property type="molecule type" value="Genomic_DNA"/>
</dbReference>
<dbReference type="HOGENOM" id="CLU_007383_8_5_1"/>
<dbReference type="PANTHER" id="PTHR42748">
    <property type="entry name" value="NITROGEN METABOLITE REPRESSION PROTEIN NMRA FAMILY MEMBER"/>
    <property type="match status" value="1"/>
</dbReference>
<comment type="similarity">
    <text evidence="1">Belongs to the NmrA-type oxidoreductase family.</text>
</comment>
<dbReference type="InterPro" id="IPR008030">
    <property type="entry name" value="NmrA-like"/>
</dbReference>
<gene>
    <name evidence="4" type="ORF">FPSE_12350</name>
</gene>
<evidence type="ECO:0000256" key="1">
    <source>
        <dbReference type="ARBA" id="ARBA00006328"/>
    </source>
</evidence>
<keyword evidence="5" id="KW-1185">Reference proteome</keyword>
<comment type="caution">
    <text evidence="4">The sequence shown here is derived from an EMBL/GenBank/DDBJ whole genome shotgun (WGS) entry which is preliminary data.</text>
</comment>
<dbReference type="GeneID" id="20370967"/>
<dbReference type="PANTHER" id="PTHR42748:SF7">
    <property type="entry name" value="NMRA LIKE REDOX SENSOR 1-RELATED"/>
    <property type="match status" value="1"/>
</dbReference>
<dbReference type="KEGG" id="fpu:FPSE_12350"/>
<name>K3U8B1_FUSPC</name>
<dbReference type="SUPFAM" id="SSF51735">
    <property type="entry name" value="NAD(P)-binding Rossmann-fold domains"/>
    <property type="match status" value="1"/>
</dbReference>
<dbReference type="Proteomes" id="UP000007978">
    <property type="component" value="Chromosome 1"/>
</dbReference>
<evidence type="ECO:0000256" key="2">
    <source>
        <dbReference type="ARBA" id="ARBA00022857"/>
    </source>
</evidence>
<protein>
    <recommendedName>
        <fullName evidence="3">NmrA-like domain-containing protein</fullName>
    </recommendedName>
</protein>
<accession>K3U8B1</accession>
<sequence length="332" mass="35842">MTSSKIITVFGATGAQGGSVVQSLLQNKSQSFKIRGITRNPESEKAKALANQGVEVVKADGAVKHELVQAFKDSWGVFLNMNSEDSSMNQPDGLTELDVGRHIIDTAVEAGVAHFVYSGLASASEITGGAIPNHTFDTKNAIGEYAKNKGSFETVNIVSAGWYNENHLVKELAPALGGFPFHPDGEGYITLHMPHWGGNGEIPFIAIGDDYGDLVHGIFLDPKKYNGRLVQGISVSETPEKLVSEFEKATGKKARFVPMEDWKSLNTYGPTGSETVKYMFGFCQYSGGLYFGVPNDLAPASDLKARAAEAKGAVGDGKLMTLERFWQKYFTS</sequence>
<dbReference type="RefSeq" id="XP_009263742.1">
    <property type="nucleotide sequence ID" value="XM_009265467.1"/>
</dbReference>
<organism evidence="4 5">
    <name type="scientific">Fusarium pseudograminearum (strain CS3096)</name>
    <name type="common">Wheat and barley crown-rot fungus</name>
    <dbReference type="NCBI Taxonomy" id="1028729"/>
    <lineage>
        <taxon>Eukaryota</taxon>
        <taxon>Fungi</taxon>
        <taxon>Dikarya</taxon>
        <taxon>Ascomycota</taxon>
        <taxon>Pezizomycotina</taxon>
        <taxon>Sordariomycetes</taxon>
        <taxon>Hypocreomycetidae</taxon>
        <taxon>Hypocreales</taxon>
        <taxon>Nectriaceae</taxon>
        <taxon>Fusarium</taxon>
    </lineage>
</organism>
<feature type="domain" description="NmrA-like" evidence="3">
    <location>
        <begin position="4"/>
        <end position="283"/>
    </location>
</feature>
<evidence type="ECO:0000313" key="5">
    <source>
        <dbReference type="Proteomes" id="UP000007978"/>
    </source>
</evidence>
<evidence type="ECO:0000259" key="3">
    <source>
        <dbReference type="Pfam" id="PF05368"/>
    </source>
</evidence>
<dbReference type="GO" id="GO:0005634">
    <property type="term" value="C:nucleus"/>
    <property type="evidence" value="ECO:0007669"/>
    <property type="project" value="TreeGrafter"/>
</dbReference>
<dbReference type="Pfam" id="PF05368">
    <property type="entry name" value="NmrA"/>
    <property type="match status" value="1"/>
</dbReference>
<dbReference type="OrthoDB" id="300709at2759"/>
<keyword evidence="2" id="KW-0521">NADP</keyword>
<dbReference type="Gene3D" id="3.90.25.10">
    <property type="entry name" value="UDP-galactose 4-epimerase, domain 1"/>
    <property type="match status" value="1"/>
</dbReference>
<dbReference type="AlphaFoldDB" id="K3U8B1"/>
<reference evidence="4 5" key="1">
    <citation type="journal article" date="2012" name="PLoS Pathog.">
        <title>Comparative pathogenomics reveals horizontally acquired novel virulence genes in fungi infecting cereal hosts.</title>
        <authorList>
            <person name="Gardiner D.M."/>
            <person name="McDonald M.C."/>
            <person name="Covarelli L."/>
            <person name="Solomon P.S."/>
            <person name="Rusu A.G."/>
            <person name="Marshall M."/>
            <person name="Kazan K."/>
            <person name="Chakraborty S."/>
            <person name="McDonald B.A."/>
            <person name="Manners J.M."/>
        </authorList>
    </citation>
    <scope>NUCLEOTIDE SEQUENCE [LARGE SCALE GENOMIC DNA]</scope>
    <source>
        <strain evidence="4 5">CS3096</strain>
    </source>
</reference>
<dbReference type="InterPro" id="IPR051164">
    <property type="entry name" value="NmrA-like_oxidored"/>
</dbReference>
<dbReference type="CDD" id="cd05251">
    <property type="entry name" value="NmrA_like_SDR_a"/>
    <property type="match status" value="1"/>
</dbReference>